<proteinExistence type="predicted"/>
<dbReference type="Gene3D" id="1.10.357.10">
    <property type="entry name" value="Tetracycline Repressor, domain 2"/>
    <property type="match status" value="1"/>
</dbReference>
<gene>
    <name evidence="4" type="ordered locus">Thivi_1822</name>
</gene>
<keyword evidence="5" id="KW-1185">Reference proteome</keyword>
<evidence type="ECO:0000256" key="1">
    <source>
        <dbReference type="ARBA" id="ARBA00023125"/>
    </source>
</evidence>
<dbReference type="SUPFAM" id="SSF46689">
    <property type="entry name" value="Homeodomain-like"/>
    <property type="match status" value="1"/>
</dbReference>
<dbReference type="OrthoDB" id="7375611at2"/>
<dbReference type="Pfam" id="PF00440">
    <property type="entry name" value="TetR_N"/>
    <property type="match status" value="1"/>
</dbReference>
<name>I3Y9X5_THIV6</name>
<evidence type="ECO:0000259" key="3">
    <source>
        <dbReference type="PROSITE" id="PS50977"/>
    </source>
</evidence>
<organism evidence="4 5">
    <name type="scientific">Thiocystis violascens (strain ATCC 17096 / DSM 198 / 6111)</name>
    <name type="common">Chromatium violascens</name>
    <dbReference type="NCBI Taxonomy" id="765911"/>
    <lineage>
        <taxon>Bacteria</taxon>
        <taxon>Pseudomonadati</taxon>
        <taxon>Pseudomonadota</taxon>
        <taxon>Gammaproteobacteria</taxon>
        <taxon>Chromatiales</taxon>
        <taxon>Chromatiaceae</taxon>
        <taxon>Thiocystis</taxon>
    </lineage>
</organism>
<dbReference type="InterPro" id="IPR009057">
    <property type="entry name" value="Homeodomain-like_sf"/>
</dbReference>
<dbReference type="STRING" id="765911.Thivi_1822"/>
<evidence type="ECO:0000313" key="5">
    <source>
        <dbReference type="Proteomes" id="UP000006062"/>
    </source>
</evidence>
<dbReference type="InterPro" id="IPR036271">
    <property type="entry name" value="Tet_transcr_reg_TetR-rel_C_sf"/>
</dbReference>
<dbReference type="RefSeq" id="WP_014778253.1">
    <property type="nucleotide sequence ID" value="NC_018012.1"/>
</dbReference>
<sequence length="212" mass="24029">MIQHSELAARIVDTAVALAERRSWEAIRLHEVADATGIALEEIHQHFREKEDLVAAWFDRADAAMLRSASSPRFAQRSARERLKWVMLSWLDHLEPHRRVTRQMILGQCEPGHLHVQIPAVLRISRTVQWIREAAGLQDAGIRRALAETALTGLFVTTFLYWLQDDSSGSVRTRDLLDALLEKAEWFARRTPGFASRDLSAASTEVASVLDQ</sequence>
<dbReference type="HOGENOM" id="CLU_107909_0_0_6"/>
<dbReference type="AlphaFoldDB" id="I3Y9X5"/>
<evidence type="ECO:0000313" key="4">
    <source>
        <dbReference type="EMBL" id="AFL73793.1"/>
    </source>
</evidence>
<dbReference type="InterPro" id="IPR001647">
    <property type="entry name" value="HTH_TetR"/>
</dbReference>
<accession>I3Y9X5</accession>
<evidence type="ECO:0000256" key="2">
    <source>
        <dbReference type="PROSITE-ProRule" id="PRU00335"/>
    </source>
</evidence>
<dbReference type="EMBL" id="CP003154">
    <property type="protein sequence ID" value="AFL73793.1"/>
    <property type="molecule type" value="Genomic_DNA"/>
</dbReference>
<dbReference type="GO" id="GO:0003677">
    <property type="term" value="F:DNA binding"/>
    <property type="evidence" value="ECO:0007669"/>
    <property type="project" value="UniProtKB-UniRule"/>
</dbReference>
<reference evidence="4 5" key="1">
    <citation type="submission" date="2012-06" db="EMBL/GenBank/DDBJ databases">
        <title>Complete sequence of Thiocystis violascens DSM 198.</title>
        <authorList>
            <consortium name="US DOE Joint Genome Institute"/>
            <person name="Lucas S."/>
            <person name="Han J."/>
            <person name="Lapidus A."/>
            <person name="Cheng J.-F."/>
            <person name="Goodwin L."/>
            <person name="Pitluck S."/>
            <person name="Peters L."/>
            <person name="Ovchinnikova G."/>
            <person name="Teshima H."/>
            <person name="Detter J.C."/>
            <person name="Han C."/>
            <person name="Tapia R."/>
            <person name="Land M."/>
            <person name="Hauser L."/>
            <person name="Kyrpides N."/>
            <person name="Ivanova N."/>
            <person name="Pagani I."/>
            <person name="Vogl K."/>
            <person name="Liu Z."/>
            <person name="Frigaard N.-U."/>
            <person name="Bryant D."/>
            <person name="Woyke T."/>
        </authorList>
    </citation>
    <scope>NUCLEOTIDE SEQUENCE [LARGE SCALE GENOMIC DNA]</scope>
    <source>
        <strain evidence="5">ATCC 17096 / DSM 198 / 6111</strain>
    </source>
</reference>
<dbReference type="Proteomes" id="UP000006062">
    <property type="component" value="Chromosome"/>
</dbReference>
<protein>
    <submittedName>
        <fullName evidence="4">Transcriptional regulator, tetR family</fullName>
    </submittedName>
</protein>
<dbReference type="KEGG" id="tvi:Thivi_1822"/>
<keyword evidence="1 2" id="KW-0238">DNA-binding</keyword>
<dbReference type="PROSITE" id="PS50977">
    <property type="entry name" value="HTH_TETR_2"/>
    <property type="match status" value="1"/>
</dbReference>
<feature type="domain" description="HTH tetR-type" evidence="3">
    <location>
        <begin position="5"/>
        <end position="65"/>
    </location>
</feature>
<feature type="DNA-binding region" description="H-T-H motif" evidence="2">
    <location>
        <begin position="28"/>
        <end position="47"/>
    </location>
</feature>
<dbReference type="SUPFAM" id="SSF48498">
    <property type="entry name" value="Tetracyclin repressor-like, C-terminal domain"/>
    <property type="match status" value="1"/>
</dbReference>
<dbReference type="eggNOG" id="COG1309">
    <property type="taxonomic scope" value="Bacteria"/>
</dbReference>